<evidence type="ECO:0000313" key="2">
    <source>
        <dbReference type="EMBL" id="QBK91466.1"/>
    </source>
</evidence>
<gene>
    <name evidence="2" type="ORF">LCPAC302_00860</name>
</gene>
<name>A0A481Z768_9VIRU</name>
<organism evidence="2">
    <name type="scientific">Pithovirus LCPAC302</name>
    <dbReference type="NCBI Taxonomy" id="2506593"/>
    <lineage>
        <taxon>Viruses</taxon>
        <taxon>Pithoviruses</taxon>
    </lineage>
</organism>
<evidence type="ECO:0000256" key="1">
    <source>
        <dbReference type="SAM" id="MobiDB-lite"/>
    </source>
</evidence>
<protein>
    <submittedName>
        <fullName evidence="2">Uncharacterized protein</fullName>
    </submittedName>
</protein>
<feature type="region of interest" description="Disordered" evidence="1">
    <location>
        <begin position="1"/>
        <end position="29"/>
    </location>
</feature>
<feature type="compositionally biased region" description="Basic and acidic residues" evidence="1">
    <location>
        <begin position="11"/>
        <end position="23"/>
    </location>
</feature>
<reference evidence="2" key="1">
    <citation type="journal article" date="2019" name="MBio">
        <title>Virus Genomes from Deep Sea Sediments Expand the Ocean Megavirome and Support Independent Origins of Viral Gigantism.</title>
        <authorList>
            <person name="Backstrom D."/>
            <person name="Yutin N."/>
            <person name="Jorgensen S.L."/>
            <person name="Dharamshi J."/>
            <person name="Homa F."/>
            <person name="Zaremba-Niedwiedzka K."/>
            <person name="Spang A."/>
            <person name="Wolf Y.I."/>
            <person name="Koonin E.V."/>
            <person name="Ettema T.J."/>
        </authorList>
    </citation>
    <scope>NUCLEOTIDE SEQUENCE</scope>
</reference>
<dbReference type="EMBL" id="MK500539">
    <property type="protein sequence ID" value="QBK91466.1"/>
    <property type="molecule type" value="Genomic_DNA"/>
</dbReference>
<accession>A0A481Z768</accession>
<proteinExistence type="predicted"/>
<sequence length="74" mass="8895">MNSSESNGYDRSLDKTESDDKSIKSKYPSGNIYETTLNKQLRRLYLDQMERKKAQRRKEMLIKKWKCFYACCML</sequence>